<dbReference type="NCBIfam" id="TIGR01256">
    <property type="entry name" value="modA"/>
    <property type="match status" value="1"/>
</dbReference>
<dbReference type="Gene3D" id="3.40.190.10">
    <property type="entry name" value="Periplasmic binding protein-like II"/>
    <property type="match status" value="2"/>
</dbReference>
<dbReference type="PROSITE" id="PS00430">
    <property type="entry name" value="TONB_DEPENDENT_REC_1"/>
    <property type="match status" value="1"/>
</dbReference>
<accession>A0ABV7ADR5</accession>
<comment type="caution">
    <text evidence="5">The sequence shown here is derived from an EMBL/GenBank/DDBJ whole genome shotgun (WGS) entry which is preliminary data.</text>
</comment>
<gene>
    <name evidence="5" type="primary">modA</name>
    <name evidence="5" type="ORF">ACFOES_03690</name>
</gene>
<dbReference type="InterPro" id="IPR010916">
    <property type="entry name" value="TonB_box_CS"/>
</dbReference>
<keyword evidence="3 4" id="KW-0732">Signal</keyword>
<sequence>MRRAGCGLIGIVLAVLAAMPGQAAQQPQMQPQAQQPAAAAARVAVAADFAPCARAIAAAFAKTTGETVTVVAAPTAELRRQILKGAPYDVLLSADARTPEGLEAAGLVVPGSRFTYATGKLVLWSPRPGAFDNGAIEALSARGMGRVAVTDPRTSPYGAAARETLEAMGLWRKLHFRLRRAPTPGAAFDLAQSGKAGAALVPAAELRGPHKGAGGTAYPVPADDYAPIRQVAALLKQGRGNPAAQDFLAFLAGAEGRKIVRRFGFGTS</sequence>
<dbReference type="EMBL" id="JBHRSK010000004">
    <property type="protein sequence ID" value="MFC2967185.1"/>
    <property type="molecule type" value="Genomic_DNA"/>
</dbReference>
<evidence type="ECO:0000313" key="5">
    <source>
        <dbReference type="EMBL" id="MFC2967185.1"/>
    </source>
</evidence>
<dbReference type="SUPFAM" id="SSF53850">
    <property type="entry name" value="Periplasmic binding protein-like II"/>
    <property type="match status" value="1"/>
</dbReference>
<protein>
    <submittedName>
        <fullName evidence="5">Molybdate ABC transporter substrate-binding protein</fullName>
    </submittedName>
</protein>
<keyword evidence="6" id="KW-1185">Reference proteome</keyword>
<dbReference type="PANTHER" id="PTHR30632:SF14">
    <property type="entry name" value="TUNGSTATE_MOLYBDATE_CHROMATE-BINDING PROTEIN MODA"/>
    <property type="match status" value="1"/>
</dbReference>
<organism evidence="5 6">
    <name type="scientific">Acidimangrovimonas pyrenivorans</name>
    <dbReference type="NCBI Taxonomy" id="2030798"/>
    <lineage>
        <taxon>Bacteria</taxon>
        <taxon>Pseudomonadati</taxon>
        <taxon>Pseudomonadota</taxon>
        <taxon>Alphaproteobacteria</taxon>
        <taxon>Rhodobacterales</taxon>
        <taxon>Paracoccaceae</taxon>
        <taxon>Acidimangrovimonas</taxon>
    </lineage>
</organism>
<dbReference type="PANTHER" id="PTHR30632">
    <property type="entry name" value="MOLYBDATE-BINDING PERIPLASMIC PROTEIN"/>
    <property type="match status" value="1"/>
</dbReference>
<reference evidence="6" key="1">
    <citation type="journal article" date="2019" name="Int. J. Syst. Evol. Microbiol.">
        <title>The Global Catalogue of Microorganisms (GCM) 10K type strain sequencing project: providing services to taxonomists for standard genome sequencing and annotation.</title>
        <authorList>
            <consortium name="The Broad Institute Genomics Platform"/>
            <consortium name="The Broad Institute Genome Sequencing Center for Infectious Disease"/>
            <person name="Wu L."/>
            <person name="Ma J."/>
        </authorList>
    </citation>
    <scope>NUCLEOTIDE SEQUENCE [LARGE SCALE GENOMIC DNA]</scope>
    <source>
        <strain evidence="6">KCTC 62192</strain>
    </source>
</reference>
<proteinExistence type="inferred from homology"/>
<evidence type="ECO:0000256" key="4">
    <source>
        <dbReference type="SAM" id="SignalP"/>
    </source>
</evidence>
<evidence type="ECO:0000256" key="2">
    <source>
        <dbReference type="ARBA" id="ARBA00022723"/>
    </source>
</evidence>
<dbReference type="PIRSF" id="PIRSF004846">
    <property type="entry name" value="ModA"/>
    <property type="match status" value="1"/>
</dbReference>
<dbReference type="RefSeq" id="WP_377831823.1">
    <property type="nucleotide sequence ID" value="NZ_JBHRSK010000004.1"/>
</dbReference>
<dbReference type="Pfam" id="PF13531">
    <property type="entry name" value="SBP_bac_11"/>
    <property type="match status" value="1"/>
</dbReference>
<dbReference type="Proteomes" id="UP001595443">
    <property type="component" value="Unassembled WGS sequence"/>
</dbReference>
<evidence type="ECO:0000256" key="1">
    <source>
        <dbReference type="ARBA" id="ARBA00009175"/>
    </source>
</evidence>
<evidence type="ECO:0000313" key="6">
    <source>
        <dbReference type="Proteomes" id="UP001595443"/>
    </source>
</evidence>
<name>A0ABV7ADR5_9RHOB</name>
<comment type="similarity">
    <text evidence="1">Belongs to the bacterial solute-binding protein ModA family.</text>
</comment>
<dbReference type="InterPro" id="IPR050682">
    <property type="entry name" value="ModA/WtpA"/>
</dbReference>
<keyword evidence="2" id="KW-0479">Metal-binding</keyword>
<feature type="chain" id="PRO_5047224117" evidence="4">
    <location>
        <begin position="24"/>
        <end position="268"/>
    </location>
</feature>
<dbReference type="InterPro" id="IPR005950">
    <property type="entry name" value="ModA"/>
</dbReference>
<feature type="signal peptide" evidence="4">
    <location>
        <begin position="1"/>
        <end position="23"/>
    </location>
</feature>
<evidence type="ECO:0000256" key="3">
    <source>
        <dbReference type="ARBA" id="ARBA00022729"/>
    </source>
</evidence>